<feature type="transmembrane region" description="Helical" evidence="1">
    <location>
        <begin position="61"/>
        <end position="79"/>
    </location>
</feature>
<keyword evidence="3" id="KW-1185">Reference proteome</keyword>
<dbReference type="AlphaFoldDB" id="A0A858BVI9"/>
<evidence type="ECO:0000313" key="2">
    <source>
        <dbReference type="EMBL" id="QIB70071.1"/>
    </source>
</evidence>
<keyword evidence="1" id="KW-0812">Transmembrane</keyword>
<dbReference type="RefSeq" id="WP_163067311.1">
    <property type="nucleotide sequence ID" value="NZ_CP048649.1"/>
</dbReference>
<sequence length="134" mass="15098">MGLIELIGEWINPGKVGTVDIRKGEKEKHLGLLMVKTFLSTVIIGGLYWLIVGLSFHMKELLSFIAGITVYSTVSYFITPRPDYSNIGWAGGLFNNPFRISDDMNRMLIFIMVLLMPGRLISTTVLSLIDLFRE</sequence>
<reference evidence="2 3" key="1">
    <citation type="submission" date="2020-02" db="EMBL/GenBank/DDBJ databases">
        <authorList>
            <person name="Kim Y.B."/>
            <person name="Roh S.W."/>
        </authorList>
    </citation>
    <scope>NUCLEOTIDE SEQUENCE [LARGE SCALE GENOMIC DNA]</scope>
    <source>
        <strain evidence="2 3">DSM 103574</strain>
    </source>
</reference>
<name>A0A858BVI9_9FIRM</name>
<dbReference type="EMBL" id="CP048649">
    <property type="protein sequence ID" value="QIB70071.1"/>
    <property type="molecule type" value="Genomic_DNA"/>
</dbReference>
<keyword evidence="1" id="KW-1133">Transmembrane helix</keyword>
<dbReference type="Proteomes" id="UP000466848">
    <property type="component" value="Chromosome"/>
</dbReference>
<evidence type="ECO:0000256" key="1">
    <source>
        <dbReference type="SAM" id="Phobius"/>
    </source>
</evidence>
<protein>
    <submittedName>
        <fullName evidence="2">Uncharacterized protein</fullName>
    </submittedName>
</protein>
<feature type="transmembrane region" description="Helical" evidence="1">
    <location>
        <begin position="107"/>
        <end position="129"/>
    </location>
</feature>
<dbReference type="KEGG" id="abut:Ami103574_12545"/>
<proteinExistence type="predicted"/>
<organism evidence="2 3">
    <name type="scientific">Aminipila butyrica</name>
    <dbReference type="NCBI Taxonomy" id="433296"/>
    <lineage>
        <taxon>Bacteria</taxon>
        <taxon>Bacillati</taxon>
        <taxon>Bacillota</taxon>
        <taxon>Clostridia</taxon>
        <taxon>Peptostreptococcales</taxon>
        <taxon>Anaerovoracaceae</taxon>
        <taxon>Aminipila</taxon>
    </lineage>
</organism>
<gene>
    <name evidence="2" type="ORF">Ami103574_12545</name>
</gene>
<evidence type="ECO:0000313" key="3">
    <source>
        <dbReference type="Proteomes" id="UP000466848"/>
    </source>
</evidence>
<keyword evidence="1" id="KW-0472">Membrane</keyword>
<accession>A0A858BVI9</accession>
<feature type="transmembrane region" description="Helical" evidence="1">
    <location>
        <begin position="30"/>
        <end position="49"/>
    </location>
</feature>